<dbReference type="PANTHER" id="PTHR43107:SF15">
    <property type="entry name" value="FATTY ACID TRANSPORT PROTEIN 3, ISOFORM A"/>
    <property type="match status" value="1"/>
</dbReference>
<evidence type="ECO:0000256" key="3">
    <source>
        <dbReference type="ARBA" id="ARBA00022741"/>
    </source>
</evidence>
<feature type="non-terminal residue" evidence="6">
    <location>
        <position position="1"/>
    </location>
</feature>
<protein>
    <recommendedName>
        <fullName evidence="5">AMP-dependent synthetase/ligase domain-containing protein</fullName>
    </recommendedName>
</protein>
<accession>A0A9W7AHF3</accession>
<dbReference type="AlphaFoldDB" id="A0A9W7AHF3"/>
<evidence type="ECO:0000256" key="4">
    <source>
        <dbReference type="ARBA" id="ARBA00022840"/>
    </source>
</evidence>
<comment type="caution">
    <text evidence="6">The sequence shown here is derived from an EMBL/GenBank/DDBJ whole genome shotgun (WGS) entry which is preliminary data.</text>
</comment>
<evidence type="ECO:0000256" key="1">
    <source>
        <dbReference type="ARBA" id="ARBA00006432"/>
    </source>
</evidence>
<dbReference type="Gene3D" id="3.40.50.980">
    <property type="match status" value="1"/>
</dbReference>
<dbReference type="GO" id="GO:0005524">
    <property type="term" value="F:ATP binding"/>
    <property type="evidence" value="ECO:0007669"/>
    <property type="project" value="UniProtKB-KW"/>
</dbReference>
<dbReference type="GO" id="GO:0044539">
    <property type="term" value="P:long-chain fatty acid import into cell"/>
    <property type="evidence" value="ECO:0007669"/>
    <property type="project" value="TreeGrafter"/>
</dbReference>
<keyword evidence="3" id="KW-0547">Nucleotide-binding</keyword>
<feature type="domain" description="AMP-dependent synthetase/ligase" evidence="5">
    <location>
        <begin position="30"/>
        <end position="209"/>
    </location>
</feature>
<dbReference type="Pfam" id="PF00501">
    <property type="entry name" value="AMP-binding"/>
    <property type="match status" value="1"/>
</dbReference>
<evidence type="ECO:0000256" key="2">
    <source>
        <dbReference type="ARBA" id="ARBA00022598"/>
    </source>
</evidence>
<organism evidence="6 7">
    <name type="scientific">Triparma retinervis</name>
    <dbReference type="NCBI Taxonomy" id="2557542"/>
    <lineage>
        <taxon>Eukaryota</taxon>
        <taxon>Sar</taxon>
        <taxon>Stramenopiles</taxon>
        <taxon>Ochrophyta</taxon>
        <taxon>Bolidophyceae</taxon>
        <taxon>Parmales</taxon>
        <taxon>Triparmaceae</taxon>
        <taxon>Triparma</taxon>
    </lineage>
</organism>
<dbReference type="GO" id="GO:0005324">
    <property type="term" value="F:long-chain fatty acid transmembrane transporter activity"/>
    <property type="evidence" value="ECO:0007669"/>
    <property type="project" value="TreeGrafter"/>
</dbReference>
<name>A0A9W7AHF3_9STRA</name>
<keyword evidence="7" id="KW-1185">Reference proteome</keyword>
<dbReference type="PANTHER" id="PTHR43107">
    <property type="entry name" value="LONG-CHAIN FATTY ACID TRANSPORT PROTEIN"/>
    <property type="match status" value="1"/>
</dbReference>
<keyword evidence="2" id="KW-0436">Ligase</keyword>
<dbReference type="PROSITE" id="PS00455">
    <property type="entry name" value="AMP_BINDING"/>
    <property type="match status" value="1"/>
</dbReference>
<dbReference type="Proteomes" id="UP001165082">
    <property type="component" value="Unassembled WGS sequence"/>
</dbReference>
<gene>
    <name evidence="6" type="ORF">TrRE_jg681</name>
</gene>
<dbReference type="EMBL" id="BRXZ01001358">
    <property type="protein sequence ID" value="GMH69233.1"/>
    <property type="molecule type" value="Genomic_DNA"/>
</dbReference>
<sequence>MLDLLGLLINLKRKAKYVQKNEWSIVSDWEARVSSTPDSTFINHINGNTYTFKEADTLSHKVTNAALSLSILPGEVVAILVPSCPEYVCMWIGMARICVTSGLINTNLVGKPLVHAVSTAVKENNGAKVLLASSDYKVAVEGARAELEAAGVKIVYYDHSANGVKDGSQSEFDKILASARPTSYPQGTRSWKKNLFYIYTSGTTGLPKA</sequence>
<proteinExistence type="inferred from homology"/>
<keyword evidence="4" id="KW-0067">ATP-binding</keyword>
<evidence type="ECO:0000313" key="6">
    <source>
        <dbReference type="EMBL" id="GMH69233.1"/>
    </source>
</evidence>
<evidence type="ECO:0000313" key="7">
    <source>
        <dbReference type="Proteomes" id="UP001165082"/>
    </source>
</evidence>
<dbReference type="GO" id="GO:0004467">
    <property type="term" value="F:long-chain fatty acid-CoA ligase activity"/>
    <property type="evidence" value="ECO:0007669"/>
    <property type="project" value="TreeGrafter"/>
</dbReference>
<dbReference type="GO" id="GO:0005789">
    <property type="term" value="C:endoplasmic reticulum membrane"/>
    <property type="evidence" value="ECO:0007669"/>
    <property type="project" value="TreeGrafter"/>
</dbReference>
<dbReference type="OrthoDB" id="288590at2759"/>
<comment type="similarity">
    <text evidence="1">Belongs to the ATP-dependent AMP-binding enzyme family.</text>
</comment>
<dbReference type="GO" id="GO:0005886">
    <property type="term" value="C:plasma membrane"/>
    <property type="evidence" value="ECO:0007669"/>
    <property type="project" value="TreeGrafter"/>
</dbReference>
<dbReference type="SUPFAM" id="SSF56801">
    <property type="entry name" value="Acetyl-CoA synthetase-like"/>
    <property type="match status" value="1"/>
</dbReference>
<reference evidence="6" key="1">
    <citation type="submission" date="2022-07" db="EMBL/GenBank/DDBJ databases">
        <title>Genome analysis of Parmales, a sister group of diatoms, reveals the evolutionary specialization of diatoms from phago-mixotrophs to photoautotrophs.</title>
        <authorList>
            <person name="Ban H."/>
            <person name="Sato S."/>
            <person name="Yoshikawa S."/>
            <person name="Kazumasa Y."/>
            <person name="Nakamura Y."/>
            <person name="Ichinomiya M."/>
            <person name="Saitoh K."/>
            <person name="Sato N."/>
            <person name="Blanc-Mathieu R."/>
            <person name="Endo H."/>
            <person name="Kuwata A."/>
            <person name="Ogata H."/>
        </authorList>
    </citation>
    <scope>NUCLEOTIDE SEQUENCE</scope>
</reference>
<dbReference type="InterPro" id="IPR020845">
    <property type="entry name" value="AMP-binding_CS"/>
</dbReference>
<evidence type="ECO:0000259" key="5">
    <source>
        <dbReference type="Pfam" id="PF00501"/>
    </source>
</evidence>
<dbReference type="InterPro" id="IPR000873">
    <property type="entry name" value="AMP-dep_synth/lig_dom"/>
</dbReference>